<reference evidence="1 2" key="1">
    <citation type="submission" date="2018-08" db="EMBL/GenBank/DDBJ databases">
        <title>Complete genome sequence of type strain Thalassospira indica MCCC 1A01103T, isolated from isolated from deep seawater of the Indian Ocean.</title>
        <authorList>
            <person name="Liu Y."/>
        </authorList>
    </citation>
    <scope>NUCLEOTIDE SEQUENCE [LARGE SCALE GENOMIC DNA]</scope>
    <source>
        <strain evidence="1 2">PB8BT</strain>
    </source>
</reference>
<evidence type="ECO:0008006" key="3">
    <source>
        <dbReference type="Google" id="ProtNLM"/>
    </source>
</evidence>
<gene>
    <name evidence="1" type="ORF">DY252_01870</name>
</gene>
<evidence type="ECO:0000313" key="2">
    <source>
        <dbReference type="Proteomes" id="UP000256971"/>
    </source>
</evidence>
<dbReference type="Proteomes" id="UP000256971">
    <property type="component" value="Chromosome"/>
</dbReference>
<name>A0ABN5NCL0_9PROT</name>
<sequence length="287" mass="32289">MAWVLILSSICLTSYKLGMTDFAFTKLFEYQLEKVRNSYRVDTVFVGDSSLGNGIDAELWEQLSGDKAVNLALTGVYGYAGSLNMLRRVVQQGRPNRVIIMHTGDMFARNVAWDGWLHTALGINDFLEVPVSEILRTFANFDGLTSAARALVRRLGTPSSSLIIDDYIAQGAPINVGNEEHFKLSIDSFNSDKSIFLNALGAFCNENSLECWYGFGPWYEKYCDENSEWLELVLLKAQEAGLKTLPRPYCFSETQIGDSWDHVAVQYKKLSTKYYFGELKSSIAVDR</sequence>
<proteinExistence type="predicted"/>
<dbReference type="EMBL" id="CP031555">
    <property type="protein sequence ID" value="AXO13138.1"/>
    <property type="molecule type" value="Genomic_DNA"/>
</dbReference>
<organism evidence="1 2">
    <name type="scientific">Thalassospira indica</name>
    <dbReference type="NCBI Taxonomy" id="1891279"/>
    <lineage>
        <taxon>Bacteria</taxon>
        <taxon>Pseudomonadati</taxon>
        <taxon>Pseudomonadota</taxon>
        <taxon>Alphaproteobacteria</taxon>
        <taxon>Rhodospirillales</taxon>
        <taxon>Thalassospiraceae</taxon>
        <taxon>Thalassospira</taxon>
    </lineage>
</organism>
<protein>
    <recommendedName>
        <fullName evidence="3">SGNH hydrolase-type esterase domain-containing protein</fullName>
    </recommendedName>
</protein>
<keyword evidence="2" id="KW-1185">Reference proteome</keyword>
<evidence type="ECO:0000313" key="1">
    <source>
        <dbReference type="EMBL" id="AXO13138.1"/>
    </source>
</evidence>
<accession>A0ABN5NCL0</accession>